<gene>
    <name evidence="1" type="ORF">Indivirus_1_121</name>
</gene>
<evidence type="ECO:0000313" key="1">
    <source>
        <dbReference type="EMBL" id="ARF09498.1"/>
    </source>
</evidence>
<reference evidence="1" key="1">
    <citation type="journal article" date="2017" name="Science">
        <title>Giant viruses with an expanded complement of translation system components.</title>
        <authorList>
            <person name="Schulz F."/>
            <person name="Yutin N."/>
            <person name="Ivanova N.N."/>
            <person name="Ortega D.R."/>
            <person name="Lee T.K."/>
            <person name="Vierheilig J."/>
            <person name="Daims H."/>
            <person name="Horn M."/>
            <person name="Wagner M."/>
            <person name="Jensen G.J."/>
            <person name="Kyrpides N.C."/>
            <person name="Koonin E.V."/>
            <person name="Woyke T."/>
        </authorList>
    </citation>
    <scope>NUCLEOTIDE SEQUENCE</scope>
    <source>
        <strain evidence="1">ILV1</strain>
    </source>
</reference>
<organism evidence="1">
    <name type="scientific">Indivirus ILV1</name>
    <dbReference type="NCBI Taxonomy" id="1977633"/>
    <lineage>
        <taxon>Viruses</taxon>
        <taxon>Varidnaviria</taxon>
        <taxon>Bamfordvirae</taxon>
        <taxon>Nucleocytoviricota</taxon>
        <taxon>Megaviricetes</taxon>
        <taxon>Imitervirales</taxon>
        <taxon>Mimiviridae</taxon>
        <taxon>Klosneuvirinae</taxon>
        <taxon>Indivirus</taxon>
    </lineage>
</organism>
<name>A0A1V0SCW3_9VIRU</name>
<sequence>MAGIIESVVIGSKLTGIVSTVGTNVAIRTLTTTTSSIGNLISYLTTNTKPGASDVINTLVSLDLEFTVGIIENVIKELNDETLNEPIKKALFGVNETLMLIHRELNSLKGAIEYHNSKYLKNWRSFSWSGNTEALKQYNATLKNRYSMLLDLLKIYLKK</sequence>
<proteinExistence type="predicted"/>
<protein>
    <submittedName>
        <fullName evidence="1">Uncharacterized protein</fullName>
    </submittedName>
</protein>
<dbReference type="EMBL" id="KY684085">
    <property type="protein sequence ID" value="ARF09498.1"/>
    <property type="molecule type" value="Genomic_DNA"/>
</dbReference>
<accession>A0A1V0SCW3</accession>